<dbReference type="InterPro" id="IPR005467">
    <property type="entry name" value="His_kinase_dom"/>
</dbReference>
<feature type="domain" description="Response regulatory" evidence="11">
    <location>
        <begin position="688"/>
        <end position="808"/>
    </location>
</feature>
<dbReference type="Gene3D" id="2.10.70.100">
    <property type="match status" value="1"/>
</dbReference>
<evidence type="ECO:0000256" key="5">
    <source>
        <dbReference type="ARBA" id="ARBA00022777"/>
    </source>
</evidence>
<dbReference type="Gene3D" id="1.10.287.130">
    <property type="match status" value="1"/>
</dbReference>
<dbReference type="EMBL" id="JBHMDG010000001">
    <property type="protein sequence ID" value="MFB9311689.1"/>
    <property type="molecule type" value="Genomic_DNA"/>
</dbReference>
<evidence type="ECO:0000256" key="2">
    <source>
        <dbReference type="ARBA" id="ARBA00004236"/>
    </source>
</evidence>
<evidence type="ECO:0000256" key="1">
    <source>
        <dbReference type="ARBA" id="ARBA00000085"/>
    </source>
</evidence>
<comment type="subcellular location">
    <subcellularLocation>
        <location evidence="2">Cell membrane</location>
    </subcellularLocation>
</comment>
<evidence type="ECO:0000259" key="14">
    <source>
        <dbReference type="PROSITE" id="PS50894"/>
    </source>
</evidence>
<keyword evidence="4 8" id="KW-0597">Phosphoprotein</keyword>
<dbReference type="InterPro" id="IPR003594">
    <property type="entry name" value="HATPase_dom"/>
</dbReference>
<dbReference type="Pfam" id="PF08448">
    <property type="entry name" value="PAS_4"/>
    <property type="match status" value="1"/>
</dbReference>
<dbReference type="NCBIfam" id="TIGR00229">
    <property type="entry name" value="sensory_box"/>
    <property type="match status" value="2"/>
</dbReference>
<feature type="modified residue" description="Phosphohistidine" evidence="7">
    <location>
        <position position="1025"/>
    </location>
</feature>
<organism evidence="15 16">
    <name type="scientific">Nocardioides plantarum</name>
    <dbReference type="NCBI Taxonomy" id="29299"/>
    <lineage>
        <taxon>Bacteria</taxon>
        <taxon>Bacillati</taxon>
        <taxon>Actinomycetota</taxon>
        <taxon>Actinomycetes</taxon>
        <taxon>Propionibacteriales</taxon>
        <taxon>Nocardioidaceae</taxon>
        <taxon>Nocardioides</taxon>
    </lineage>
</organism>
<feature type="domain" description="Histidine kinase" evidence="10">
    <location>
        <begin position="429"/>
        <end position="656"/>
    </location>
</feature>
<feature type="domain" description="PAC" evidence="13">
    <location>
        <begin position="78"/>
        <end position="131"/>
    </location>
</feature>
<dbReference type="InterPro" id="IPR036097">
    <property type="entry name" value="HisK_dim/P_sf"/>
</dbReference>
<evidence type="ECO:0000313" key="15">
    <source>
        <dbReference type="EMBL" id="MFB9311689.1"/>
    </source>
</evidence>
<proteinExistence type="predicted"/>
<dbReference type="InterPro" id="IPR001789">
    <property type="entry name" value="Sig_transdc_resp-reg_receiver"/>
</dbReference>
<feature type="domain" description="Response regulatory" evidence="11">
    <location>
        <begin position="831"/>
        <end position="948"/>
    </location>
</feature>
<feature type="domain" description="HPt" evidence="14">
    <location>
        <begin position="986"/>
        <end position="1079"/>
    </location>
</feature>
<dbReference type="PANTHER" id="PTHR45339:SF5">
    <property type="entry name" value="HISTIDINE KINASE"/>
    <property type="match status" value="1"/>
</dbReference>
<dbReference type="SMART" id="SM00388">
    <property type="entry name" value="HisKA"/>
    <property type="match status" value="1"/>
</dbReference>
<keyword evidence="16" id="KW-1185">Reference proteome</keyword>
<dbReference type="SMART" id="SM00086">
    <property type="entry name" value="PAC"/>
    <property type="match status" value="2"/>
</dbReference>
<dbReference type="SUPFAM" id="SSF55874">
    <property type="entry name" value="ATPase domain of HSP90 chaperone/DNA topoisomerase II/histidine kinase"/>
    <property type="match status" value="1"/>
</dbReference>
<dbReference type="SUPFAM" id="SSF52172">
    <property type="entry name" value="CheY-like"/>
    <property type="match status" value="2"/>
</dbReference>
<evidence type="ECO:0000313" key="16">
    <source>
        <dbReference type="Proteomes" id="UP001589750"/>
    </source>
</evidence>
<keyword evidence="5" id="KW-0418">Kinase</keyword>
<dbReference type="Pfam" id="PF08447">
    <property type="entry name" value="PAS_3"/>
    <property type="match status" value="1"/>
</dbReference>
<feature type="region of interest" description="Disordered" evidence="9">
    <location>
        <begin position="663"/>
        <end position="685"/>
    </location>
</feature>
<sequence length="1082" mass="114815">MAYDDTLLRRLFDATPDALWLIGLDGRTLMGNRRFAELTGYPLEDLTSVTGFMLADEQGRADFAAHLELMRSGHHGVDNEDVLLVRRDGTQIWTLASWAPVPDADGTGVIGYLHRMTEQTERRRLLDELQDREVQLATAQRIAKLGSWTWDLATDVVWWSPELYEIYGVSRDEFTCDYAGFVALIHPDDRAGFGASVLSAINQQDRFESEGRTITPSGELRWIRGVGEVERDDDGTVVRLSGTGQDVTERRLALDAATTATQRLFLLQQLAEAANRSTTLADALVRSAQLLDAESGWVPLCAVTRAERGGPLSALELPEPVAADLPPPDLEAAAECWRTREKVLTALPGRPGSTLLSLPVMAGRSMALVVQVIDETSTDPDDDFAWSLMDQVSAQLSSVAERERAAEALAEARDQAMDASRHKSDFLATMSHEIRTPMNGVIGLTDLLLRTDLDDRQQRLAEGLRGAGLTLLALINDILDLSKIESGKLELEAIDFDVRHVVDETATILAGPAVDKGLELVVGCAPEVPRLVRGDPVRLGQVLTNLGSNAVKFTEAGEVVIDVHLAPDGPGGAEDGTVLLRVEVRDTGIGIDLGEDAAGLFEAFTQADRSTTRQHGGTGLGLAISRQLAEGMGGEIGVHSTPGAGSTFWFTARLGAVDADAPADDGGLPADTVGRRADTDGPPLPRRRVLVAADHPSTTAFLVRQLAAWQLDVGQVGSADAAFTALTDAAAAGTPYDVALVDLTPTGVVSLELGQRLRAEPGLAALQLVLVAGEGAMTDVELAAAGYQARVTKPVRTSELHPALFGAGGRGTVASAPDHPRPADRPSLGLRVLVVEDNAVNQLVATGLLESLGCTVVAVGNGLEAVDALGEGHGFDVVLMDCRMPRMDGFDATRAIRARERGTRVPIIAMTASATEGERQRCLEAGMDDFLTKPVDPTQLAAAVARAPRGARDTPSLVVESSRPFVAEGALDPERVALLSELVKDGVSFFARTRTSFLARIDGALAQISIAVADGDLERSVADAHQLRGSALNLGLTRVGAAAGAIEELARTGDLSGADELVAVLREAVTEGVEALVAVDAP</sequence>
<dbReference type="InterPro" id="IPR035965">
    <property type="entry name" value="PAS-like_dom_sf"/>
</dbReference>
<evidence type="ECO:0000256" key="8">
    <source>
        <dbReference type="PROSITE-ProRule" id="PRU00169"/>
    </source>
</evidence>
<keyword evidence="5" id="KW-0808">Transferase</keyword>
<dbReference type="InterPro" id="IPR000700">
    <property type="entry name" value="PAS-assoc_C"/>
</dbReference>
<evidence type="ECO:0000259" key="10">
    <source>
        <dbReference type="PROSITE" id="PS50109"/>
    </source>
</evidence>
<dbReference type="Gene3D" id="1.20.120.160">
    <property type="entry name" value="HPT domain"/>
    <property type="match status" value="1"/>
</dbReference>
<dbReference type="PROSITE" id="PS50112">
    <property type="entry name" value="PAS"/>
    <property type="match status" value="2"/>
</dbReference>
<feature type="domain" description="PAS" evidence="12">
    <location>
        <begin position="151"/>
        <end position="204"/>
    </location>
</feature>
<gene>
    <name evidence="15" type="ORF">ACFFRI_01420</name>
</gene>
<protein>
    <recommendedName>
        <fullName evidence="3">histidine kinase</fullName>
        <ecNumber evidence="3">2.7.13.3</ecNumber>
    </recommendedName>
</protein>
<dbReference type="InterPro" id="IPR004358">
    <property type="entry name" value="Sig_transdc_His_kin-like_C"/>
</dbReference>
<dbReference type="Pfam" id="PF02518">
    <property type="entry name" value="HATPase_c"/>
    <property type="match status" value="1"/>
</dbReference>
<dbReference type="Gene3D" id="3.30.450.20">
    <property type="entry name" value="PAS domain"/>
    <property type="match status" value="2"/>
</dbReference>
<dbReference type="SMART" id="SM00448">
    <property type="entry name" value="REC"/>
    <property type="match status" value="2"/>
</dbReference>
<dbReference type="PROSITE" id="PS50109">
    <property type="entry name" value="HIS_KIN"/>
    <property type="match status" value="1"/>
</dbReference>
<dbReference type="InterPro" id="IPR003661">
    <property type="entry name" value="HisK_dim/P_dom"/>
</dbReference>
<dbReference type="Pfam" id="PF00072">
    <property type="entry name" value="Response_reg"/>
    <property type="match status" value="1"/>
</dbReference>
<dbReference type="InterPro" id="IPR013656">
    <property type="entry name" value="PAS_4"/>
</dbReference>
<evidence type="ECO:0000256" key="7">
    <source>
        <dbReference type="PROSITE-ProRule" id="PRU00110"/>
    </source>
</evidence>
<dbReference type="Gene3D" id="3.30.565.10">
    <property type="entry name" value="Histidine kinase-like ATPase, C-terminal domain"/>
    <property type="match status" value="1"/>
</dbReference>
<evidence type="ECO:0000259" key="12">
    <source>
        <dbReference type="PROSITE" id="PS50112"/>
    </source>
</evidence>
<dbReference type="CDD" id="cd16922">
    <property type="entry name" value="HATPase_EvgS-ArcB-TorS-like"/>
    <property type="match status" value="1"/>
</dbReference>
<comment type="caution">
    <text evidence="15">The sequence shown here is derived from an EMBL/GenBank/DDBJ whole genome shotgun (WGS) entry which is preliminary data.</text>
</comment>
<feature type="modified residue" description="4-aspartylphosphate" evidence="8">
    <location>
        <position position="881"/>
    </location>
</feature>
<feature type="modified residue" description="4-aspartylphosphate" evidence="8">
    <location>
        <position position="742"/>
    </location>
</feature>
<dbReference type="PROSITE" id="PS50110">
    <property type="entry name" value="RESPONSE_REGULATORY"/>
    <property type="match status" value="2"/>
</dbReference>
<dbReference type="InterPro" id="IPR013655">
    <property type="entry name" value="PAS_fold_3"/>
</dbReference>
<dbReference type="InterPro" id="IPR036641">
    <property type="entry name" value="HPT_dom_sf"/>
</dbReference>
<dbReference type="InterPro" id="IPR001610">
    <property type="entry name" value="PAC"/>
</dbReference>
<evidence type="ECO:0000256" key="4">
    <source>
        <dbReference type="ARBA" id="ARBA00022553"/>
    </source>
</evidence>
<dbReference type="PROSITE" id="PS50894">
    <property type="entry name" value="HPT"/>
    <property type="match status" value="1"/>
</dbReference>
<dbReference type="InterPro" id="IPR000014">
    <property type="entry name" value="PAS"/>
</dbReference>
<dbReference type="InterPro" id="IPR011006">
    <property type="entry name" value="CheY-like_superfamily"/>
</dbReference>
<evidence type="ECO:0000259" key="13">
    <source>
        <dbReference type="PROSITE" id="PS50113"/>
    </source>
</evidence>
<dbReference type="Gene3D" id="3.40.50.2300">
    <property type="match status" value="2"/>
</dbReference>
<reference evidence="15 16" key="1">
    <citation type="submission" date="2024-09" db="EMBL/GenBank/DDBJ databases">
        <authorList>
            <person name="Sun Q."/>
            <person name="Mori K."/>
        </authorList>
    </citation>
    <scope>NUCLEOTIDE SEQUENCE [LARGE SCALE GENOMIC DNA]</scope>
    <source>
        <strain evidence="15 16">JCM 9626</strain>
    </source>
</reference>
<dbReference type="Pfam" id="PF00512">
    <property type="entry name" value="HisKA"/>
    <property type="match status" value="1"/>
</dbReference>
<dbReference type="SUPFAM" id="SSF47384">
    <property type="entry name" value="Homodimeric domain of signal transducing histidine kinase"/>
    <property type="match status" value="1"/>
</dbReference>
<evidence type="ECO:0000256" key="6">
    <source>
        <dbReference type="ARBA" id="ARBA00023012"/>
    </source>
</evidence>
<evidence type="ECO:0000256" key="3">
    <source>
        <dbReference type="ARBA" id="ARBA00012438"/>
    </source>
</evidence>
<evidence type="ECO:0000256" key="9">
    <source>
        <dbReference type="SAM" id="MobiDB-lite"/>
    </source>
</evidence>
<dbReference type="SMART" id="SM00387">
    <property type="entry name" value="HATPase_c"/>
    <property type="match status" value="1"/>
</dbReference>
<dbReference type="CDD" id="cd00130">
    <property type="entry name" value="PAS"/>
    <property type="match status" value="2"/>
</dbReference>
<dbReference type="Proteomes" id="UP001589750">
    <property type="component" value="Unassembled WGS sequence"/>
</dbReference>
<dbReference type="CDD" id="cd00082">
    <property type="entry name" value="HisKA"/>
    <property type="match status" value="1"/>
</dbReference>
<dbReference type="RefSeq" id="WP_140008424.1">
    <property type="nucleotide sequence ID" value="NZ_JBHMDG010000001.1"/>
</dbReference>
<dbReference type="InterPro" id="IPR008207">
    <property type="entry name" value="Sig_transdc_His_kin_Hpt_dom"/>
</dbReference>
<dbReference type="SMART" id="SM00091">
    <property type="entry name" value="PAS"/>
    <property type="match status" value="2"/>
</dbReference>
<dbReference type="SUPFAM" id="SSF47226">
    <property type="entry name" value="Histidine-containing phosphotransfer domain, HPT domain"/>
    <property type="match status" value="1"/>
</dbReference>
<feature type="domain" description="PAC" evidence="13">
    <location>
        <begin position="207"/>
        <end position="259"/>
    </location>
</feature>
<dbReference type="PANTHER" id="PTHR45339">
    <property type="entry name" value="HYBRID SIGNAL TRANSDUCTION HISTIDINE KINASE J"/>
    <property type="match status" value="1"/>
</dbReference>
<dbReference type="PROSITE" id="PS50113">
    <property type="entry name" value="PAC"/>
    <property type="match status" value="2"/>
</dbReference>
<dbReference type="PRINTS" id="PR00344">
    <property type="entry name" value="BCTRLSENSOR"/>
</dbReference>
<evidence type="ECO:0000259" key="11">
    <source>
        <dbReference type="PROSITE" id="PS50110"/>
    </source>
</evidence>
<dbReference type="InterPro" id="IPR036890">
    <property type="entry name" value="HATPase_C_sf"/>
</dbReference>
<keyword evidence="6" id="KW-0902">Two-component regulatory system</keyword>
<dbReference type="CDD" id="cd17546">
    <property type="entry name" value="REC_hyHK_CKI1_RcsC-like"/>
    <property type="match status" value="1"/>
</dbReference>
<comment type="catalytic activity">
    <reaction evidence="1">
        <text>ATP + protein L-histidine = ADP + protein N-phospho-L-histidine.</text>
        <dbReference type="EC" id="2.7.13.3"/>
    </reaction>
</comment>
<accession>A0ABV5K4L3</accession>
<dbReference type="SUPFAM" id="SSF55785">
    <property type="entry name" value="PYP-like sensor domain (PAS domain)"/>
    <property type="match status" value="2"/>
</dbReference>
<dbReference type="Pfam" id="PF01627">
    <property type="entry name" value="Hpt"/>
    <property type="match status" value="1"/>
</dbReference>
<feature type="domain" description="PAS" evidence="12">
    <location>
        <begin position="4"/>
        <end position="46"/>
    </location>
</feature>
<dbReference type="EC" id="2.7.13.3" evidence="3"/>
<name>A0ABV5K4L3_9ACTN</name>